<gene>
    <name evidence="1" type="ORF">BCR44DRAFT_271553</name>
</gene>
<dbReference type="AlphaFoldDB" id="A0A1Y2H9X9"/>
<sequence>MLRPLIHEYSGWKPNKTAVTTSVKATLRDWPLSSAWSTRCPQTNSLLTPLYLLNEPQAATVYKAVHNMFADGFWQPSRSFRALEHLRAHCVYSYLSSSFSECQLLGGSSWTPRVEGLKQRTRSSHGLFQVGCGD</sequence>
<comment type="caution">
    <text evidence="1">The sequence shown here is derived from an EMBL/GenBank/DDBJ whole genome shotgun (WGS) entry which is preliminary data.</text>
</comment>
<accession>A0A1Y2H9X9</accession>
<keyword evidence="2" id="KW-1185">Reference proteome</keyword>
<dbReference type="EMBL" id="MCFL01000061">
    <property type="protein sequence ID" value="ORZ31379.1"/>
    <property type="molecule type" value="Genomic_DNA"/>
</dbReference>
<name>A0A1Y2H9X9_9FUNG</name>
<evidence type="ECO:0000313" key="2">
    <source>
        <dbReference type="Proteomes" id="UP000193411"/>
    </source>
</evidence>
<dbReference type="Proteomes" id="UP000193411">
    <property type="component" value="Unassembled WGS sequence"/>
</dbReference>
<reference evidence="1 2" key="1">
    <citation type="submission" date="2016-07" db="EMBL/GenBank/DDBJ databases">
        <title>Pervasive Adenine N6-methylation of Active Genes in Fungi.</title>
        <authorList>
            <consortium name="DOE Joint Genome Institute"/>
            <person name="Mondo S.J."/>
            <person name="Dannebaum R.O."/>
            <person name="Kuo R.C."/>
            <person name="Labutti K."/>
            <person name="Haridas S."/>
            <person name="Kuo A."/>
            <person name="Salamov A."/>
            <person name="Ahrendt S.R."/>
            <person name="Lipzen A."/>
            <person name="Sullivan W."/>
            <person name="Andreopoulos W.B."/>
            <person name="Clum A."/>
            <person name="Lindquist E."/>
            <person name="Daum C."/>
            <person name="Ramamoorthy G.K."/>
            <person name="Gryganskyi A."/>
            <person name="Culley D."/>
            <person name="Magnuson J.K."/>
            <person name="James T.Y."/>
            <person name="O'Malley M.A."/>
            <person name="Stajich J.E."/>
            <person name="Spatafora J.W."/>
            <person name="Visel A."/>
            <person name="Grigoriev I.V."/>
        </authorList>
    </citation>
    <scope>NUCLEOTIDE SEQUENCE [LARGE SCALE GENOMIC DNA]</scope>
    <source>
        <strain evidence="1 2">PL171</strain>
    </source>
</reference>
<proteinExistence type="predicted"/>
<evidence type="ECO:0000313" key="1">
    <source>
        <dbReference type="EMBL" id="ORZ31379.1"/>
    </source>
</evidence>
<protein>
    <submittedName>
        <fullName evidence="1">Uncharacterized protein</fullName>
    </submittedName>
</protein>
<organism evidence="1 2">
    <name type="scientific">Catenaria anguillulae PL171</name>
    <dbReference type="NCBI Taxonomy" id="765915"/>
    <lineage>
        <taxon>Eukaryota</taxon>
        <taxon>Fungi</taxon>
        <taxon>Fungi incertae sedis</taxon>
        <taxon>Blastocladiomycota</taxon>
        <taxon>Blastocladiomycetes</taxon>
        <taxon>Blastocladiales</taxon>
        <taxon>Catenariaceae</taxon>
        <taxon>Catenaria</taxon>
    </lineage>
</organism>